<reference evidence="1 2" key="1">
    <citation type="submission" date="2017-11" db="EMBL/GenBank/DDBJ databases">
        <title>Animal gut microbial communities from fecal samples from Wisconsin, USA.</title>
        <authorList>
            <person name="Neumann A."/>
        </authorList>
    </citation>
    <scope>NUCLEOTIDE SEQUENCE [LARGE SCALE GENOMIC DNA]</scope>
    <source>
        <strain evidence="1 2">UWS3</strain>
    </source>
</reference>
<dbReference type="OrthoDB" id="9796320at2"/>
<keyword evidence="2" id="KW-1185">Reference proteome</keyword>
<dbReference type="InterPro" id="IPR005368">
    <property type="entry name" value="UPF0175"/>
</dbReference>
<dbReference type="AlphaFoldDB" id="A0A2M9A9A0"/>
<dbReference type="Proteomes" id="UP000231134">
    <property type="component" value="Unassembled WGS sequence"/>
</dbReference>
<comment type="caution">
    <text evidence="1">The sequence shown here is derived from an EMBL/GenBank/DDBJ whole genome shotgun (WGS) entry which is preliminary data.</text>
</comment>
<gene>
    <name evidence="1" type="ORF">BGX16_2314</name>
</gene>
<dbReference type="RefSeq" id="WP_100426854.1">
    <property type="nucleotide sequence ID" value="NZ_PGEX01000001.1"/>
</dbReference>
<sequence length="95" mass="10784">MEMTTVQLKVPVAMKPYIATKPDGELVQLALLLHPFVKNETISHGRAAEILGITKWQLIELYANEGFAYFDMDWSEVEEDVATYERLKAKEAAQV</sequence>
<name>A0A2M9A9A0_9BACT</name>
<protein>
    <submittedName>
        <fullName evidence="1">Uncharacterized protein UPF0175</fullName>
    </submittedName>
</protein>
<dbReference type="EMBL" id="PGEX01000001">
    <property type="protein sequence ID" value="PJJ42289.1"/>
    <property type="molecule type" value="Genomic_DNA"/>
</dbReference>
<accession>A0A2M9A9A0</accession>
<dbReference type="Pfam" id="PF03683">
    <property type="entry name" value="UPF0175"/>
    <property type="match status" value="1"/>
</dbReference>
<proteinExistence type="predicted"/>
<evidence type="ECO:0000313" key="1">
    <source>
        <dbReference type="EMBL" id="PJJ42289.1"/>
    </source>
</evidence>
<evidence type="ECO:0000313" key="2">
    <source>
        <dbReference type="Proteomes" id="UP000231134"/>
    </source>
</evidence>
<organism evidence="1 2">
    <name type="scientific">Hallerella succinigenes</name>
    <dbReference type="NCBI Taxonomy" id="1896222"/>
    <lineage>
        <taxon>Bacteria</taxon>
        <taxon>Pseudomonadati</taxon>
        <taxon>Fibrobacterota</taxon>
        <taxon>Fibrobacteria</taxon>
        <taxon>Fibrobacterales</taxon>
        <taxon>Fibrobacteraceae</taxon>
        <taxon>Hallerella</taxon>
    </lineage>
</organism>